<keyword evidence="1" id="KW-1133">Transmembrane helix</keyword>
<feature type="transmembrane region" description="Helical" evidence="1">
    <location>
        <begin position="100"/>
        <end position="117"/>
    </location>
</feature>
<reference evidence="2" key="1">
    <citation type="submission" date="2015-12" db="EMBL/GenBank/DDBJ databases">
        <title>Gene expression during late stages of embryo sac development: a critical building block for successful pollen-pistil interactions.</title>
        <authorList>
            <person name="Liu Y."/>
            <person name="Joly V."/>
            <person name="Sabar M."/>
            <person name="Matton D.P."/>
        </authorList>
    </citation>
    <scope>NUCLEOTIDE SEQUENCE</scope>
</reference>
<keyword evidence="1" id="KW-0812">Transmembrane</keyword>
<keyword evidence="1" id="KW-0472">Membrane</keyword>
<evidence type="ECO:0000256" key="1">
    <source>
        <dbReference type="SAM" id="Phobius"/>
    </source>
</evidence>
<dbReference type="AlphaFoldDB" id="A0A0V0GU79"/>
<feature type="transmembrane region" description="Helical" evidence="1">
    <location>
        <begin position="49"/>
        <end position="70"/>
    </location>
</feature>
<evidence type="ECO:0000313" key="2">
    <source>
        <dbReference type="EMBL" id="JAP11678.1"/>
    </source>
</evidence>
<organism evidence="2">
    <name type="scientific">Solanum chacoense</name>
    <name type="common">Chaco potato</name>
    <dbReference type="NCBI Taxonomy" id="4108"/>
    <lineage>
        <taxon>Eukaryota</taxon>
        <taxon>Viridiplantae</taxon>
        <taxon>Streptophyta</taxon>
        <taxon>Embryophyta</taxon>
        <taxon>Tracheophyta</taxon>
        <taxon>Spermatophyta</taxon>
        <taxon>Magnoliopsida</taxon>
        <taxon>eudicotyledons</taxon>
        <taxon>Gunneridae</taxon>
        <taxon>Pentapetalae</taxon>
        <taxon>asterids</taxon>
        <taxon>lamiids</taxon>
        <taxon>Solanales</taxon>
        <taxon>Solanaceae</taxon>
        <taxon>Solanoideae</taxon>
        <taxon>Solaneae</taxon>
        <taxon>Solanum</taxon>
    </lineage>
</organism>
<sequence>MFVSKMRSLTVEYILIFFSDTLFSLRFVFISRRCVLYNGTTLFSLEMKYLCLFFLSIICLLFFSDSAAYFHCRQHLRDAFVRISFDILLPLYKKKISFDISVRLCVVWLAVISTFLSS</sequence>
<name>A0A0V0GU79_SOLCH</name>
<dbReference type="EMBL" id="GEDG01030912">
    <property type="protein sequence ID" value="JAP11678.1"/>
    <property type="molecule type" value="Transcribed_RNA"/>
</dbReference>
<proteinExistence type="predicted"/>
<feature type="transmembrane region" description="Helical" evidence="1">
    <location>
        <begin position="12"/>
        <end position="29"/>
    </location>
</feature>
<protein>
    <submittedName>
        <fullName evidence="2">Putative ovule protein</fullName>
    </submittedName>
</protein>
<accession>A0A0V0GU79</accession>